<dbReference type="RefSeq" id="WP_012779483.1">
    <property type="nucleotide sequence ID" value="NC_013009.1"/>
</dbReference>
<dbReference type="EMBL" id="CP001431">
    <property type="protein sequence ID" value="ACT69086.1"/>
    <property type="molecule type" value="Genomic_DNA"/>
</dbReference>
<keyword evidence="3" id="KW-1185">Reference proteome</keyword>
<dbReference type="AlphaFoldDB" id="C6V3Y1"/>
<keyword evidence="1" id="KW-1133">Transmembrane helix</keyword>
<dbReference type="OrthoDB" id="9784339at2"/>
<dbReference type="Proteomes" id="UP000001627">
    <property type="component" value="Chromosome"/>
</dbReference>
<feature type="transmembrane region" description="Helical" evidence="1">
    <location>
        <begin position="12"/>
        <end position="37"/>
    </location>
</feature>
<accession>C6V3Y1</accession>
<protein>
    <submittedName>
        <fullName evidence="2">Uncharacterized protein</fullName>
    </submittedName>
</protein>
<dbReference type="HOGENOM" id="CLU_773454_0_0_5"/>
<sequence length="358" mass="38310">MSTVELCKPKYLFPILFITAIGLLCLIAVLATEIVFIRRVKMGIARLNKKVDGLCHTVENFCSDRAVESFYKKLDLYLTANISELPDELIKLRCGDDLRQTSWIQSGNDGSTVLYDVAGAAEKAPIYGGYVLTKQLKPEVSVSLKIKSPKNVGLQEFNHVLDVAECGETEGCDDAKQILVDSGISAAYSVRRHPSGSSQDTGVDVSGITTFDASLMEDSVRSADDNGSDFEECESDSQCLKKHDTVIESGDCNMNVNRSSLTASEGYSAKPGCELPDPYAKGDVSFRNSLEKASEDLMSSLDASLVYASAILSSFDTPLLSLSGANDSVKSKTSISTSITSLSVTGSGSLSAGEVLLP</sequence>
<dbReference type="KEGG" id="nri:NRI_0100"/>
<reference evidence="2 3" key="1">
    <citation type="journal article" date="2009" name="Nucleic Acids Res.">
        <title>Analysis of complete genome sequence of Neorickettsia risticii: causative agent of Potomac horse fever.</title>
        <authorList>
            <person name="Lin M."/>
            <person name="Zhang C."/>
            <person name="Gibson K."/>
            <person name="Rikihisa Y."/>
        </authorList>
    </citation>
    <scope>NUCLEOTIDE SEQUENCE [LARGE SCALE GENOMIC DNA]</scope>
    <source>
        <strain evidence="2 3">Illinois</strain>
    </source>
</reference>
<evidence type="ECO:0000256" key="1">
    <source>
        <dbReference type="SAM" id="Phobius"/>
    </source>
</evidence>
<evidence type="ECO:0000313" key="3">
    <source>
        <dbReference type="Proteomes" id="UP000001627"/>
    </source>
</evidence>
<proteinExistence type="predicted"/>
<evidence type="ECO:0000313" key="2">
    <source>
        <dbReference type="EMBL" id="ACT69086.1"/>
    </source>
</evidence>
<keyword evidence="1" id="KW-0472">Membrane</keyword>
<gene>
    <name evidence="2" type="ordered locus">NRI_0100</name>
</gene>
<name>C6V3Y1_NEORI</name>
<keyword evidence="1" id="KW-0812">Transmembrane</keyword>
<organism evidence="2 3">
    <name type="scientific">Neorickettsia risticii (strain Illinois)</name>
    <dbReference type="NCBI Taxonomy" id="434131"/>
    <lineage>
        <taxon>Bacteria</taxon>
        <taxon>Pseudomonadati</taxon>
        <taxon>Pseudomonadota</taxon>
        <taxon>Alphaproteobacteria</taxon>
        <taxon>Rickettsiales</taxon>
        <taxon>Anaplasmataceae</taxon>
        <taxon>Neorickettsia</taxon>
    </lineage>
</organism>